<dbReference type="PROSITE" id="PS50157">
    <property type="entry name" value="ZINC_FINGER_C2H2_2"/>
    <property type="match status" value="1"/>
</dbReference>
<keyword evidence="1" id="KW-0479">Metal-binding</keyword>
<reference evidence="4" key="1">
    <citation type="submission" date="2021-07" db="EMBL/GenBank/DDBJ databases">
        <authorList>
            <person name="Catto M.A."/>
            <person name="Jacobson A."/>
            <person name="Kennedy G."/>
            <person name="Labadie P."/>
            <person name="Hunt B.G."/>
            <person name="Srinivasan R."/>
        </authorList>
    </citation>
    <scope>NUCLEOTIDE SEQUENCE</scope>
    <source>
        <strain evidence="4">PL_HMW_Pooled</strain>
        <tissue evidence="4">Head</tissue>
    </source>
</reference>
<name>A0AAE1H4T5_9NEOP</name>
<evidence type="ECO:0000313" key="4">
    <source>
        <dbReference type="EMBL" id="KAK3914251.1"/>
    </source>
</evidence>
<protein>
    <submittedName>
        <fullName evidence="4">Transcription factor IIIA</fullName>
    </submittedName>
</protein>
<comment type="caution">
    <text evidence="4">The sequence shown here is derived from an EMBL/GenBank/DDBJ whole genome shotgun (WGS) entry which is preliminary data.</text>
</comment>
<proteinExistence type="predicted"/>
<dbReference type="Gene3D" id="3.30.160.60">
    <property type="entry name" value="Classic Zinc Finger"/>
    <property type="match status" value="1"/>
</dbReference>
<keyword evidence="1" id="KW-0862">Zinc</keyword>
<dbReference type="GO" id="GO:0008270">
    <property type="term" value="F:zinc ion binding"/>
    <property type="evidence" value="ECO:0007669"/>
    <property type="project" value="UniProtKB-KW"/>
</dbReference>
<dbReference type="SMART" id="SM00355">
    <property type="entry name" value="ZnF_C2H2"/>
    <property type="match status" value="4"/>
</dbReference>
<dbReference type="PROSITE" id="PS00028">
    <property type="entry name" value="ZINC_FINGER_C2H2_1"/>
    <property type="match status" value="3"/>
</dbReference>
<evidence type="ECO:0000259" key="3">
    <source>
        <dbReference type="PROSITE" id="PS50157"/>
    </source>
</evidence>
<dbReference type="AlphaFoldDB" id="A0AAE1H4T5"/>
<reference evidence="4" key="2">
    <citation type="journal article" date="2023" name="BMC Genomics">
        <title>Pest status, molecular evolution, and epigenetic factors derived from the genome assembly of Frankliniella fusca, a thysanopteran phytovirus vector.</title>
        <authorList>
            <person name="Catto M.A."/>
            <person name="Labadie P.E."/>
            <person name="Jacobson A.L."/>
            <person name="Kennedy G.G."/>
            <person name="Srinivasan R."/>
            <person name="Hunt B.G."/>
        </authorList>
    </citation>
    <scope>NUCLEOTIDE SEQUENCE</scope>
    <source>
        <strain evidence="4">PL_HMW_Pooled</strain>
    </source>
</reference>
<dbReference type="PANTHER" id="PTHR31912:SF35">
    <property type="entry name" value="C2H2-TYPE DOMAIN-CONTAINING PROTEIN"/>
    <property type="match status" value="1"/>
</dbReference>
<feature type="region of interest" description="Disordered" evidence="2">
    <location>
        <begin position="189"/>
        <end position="230"/>
    </location>
</feature>
<dbReference type="PANTHER" id="PTHR31912">
    <property type="entry name" value="IP13529P"/>
    <property type="match status" value="1"/>
</dbReference>
<keyword evidence="1" id="KW-0863">Zinc-finger</keyword>
<keyword evidence="5" id="KW-1185">Reference proteome</keyword>
<accession>A0AAE1H4T5</accession>
<sequence length="1000" mass="114040">MGVTLEAFRCRIGLFAGGRHFKPRDGTKSQRGISMKHVPLVILCMLLVISGIELNPGPSHNCSICPSKFESLKSYWAHVKIHFPAKHRTYPCSGPGCNGKFSTIGSFRAHVSSTHHETPAVGNNSIPFESCPVAFCTQVITNRLSYLSHMDKEHLNYGQQFECAYDNCPTVMKNSKQFKTHVSRYHSGEEDLFNRPQLGQKPEEDDGGEDPSDDETESESVTDSSGDETDDIFLEDIYPDYTIKDELARFYLRLEAVLLLPTSTVQIIAEEITLVTEFIHHKLKASLMQELISHKLSKDDSSYIVRKVFLQDPVFNIHHKSKDIEHLGTNCLRMQYWKKRFNFVMPKQIFLGVSETGKKCYAQMVSVRESLKLLLEDPKVKECVINSFKQSKNPNILRDFCDGNAFARHQENCHQGGKCIHILLFQDAFDSNAFSSGGVKPNGFYYTVGNLPPEYRSKVNLIQLAYMVLEKDFKPSRSEELNDCDKLKLVLKPLIMELKDLQENGIKFNGEVLPVCVIFLIGDSLGQHVVGGFVKSFSSAQFSCRFCTMSKTEFQENPNMIGNLRTPEEYDKHVSIAKEHWSSVRRDSLAARKKAREQAERRGDSTKIRKLQDPISKSAFQKLQAVHHLGVKYRPSPFNQLGPNFHIAGSQPSCIAHDFFLGIYQNLVPKILEHFVTTKGWFDFHTLNSRIRSFKCKGSDALDTPKPLKSLESLNGNAVSNWNFVRLLPFMISDLVIDKEDPHWHLFLQLKEITEYVCAPAITMDQVAYLDDLISEFLLEVKNLFPSCLTPKLHFLCHYPSQILEFGPLIRLFTLRYESKHTFFKRVIKSCNNYKNVTKTMVKKYMCRYAYDLSSEIIPEEIVFDSPCIFSEDSLSEDMLKAFPNGFSFDKTVEVTEVVIFGTSYRTELVLLLESPSATTLKVGCIKKLLVHKSKKPFFLVEEYLASTLDTGLYTCEASAKKYHLKQISEFGDHYPLPLYLFQGKLCFTLKHTAPCMMDD</sequence>
<evidence type="ECO:0000256" key="2">
    <source>
        <dbReference type="SAM" id="MobiDB-lite"/>
    </source>
</evidence>
<evidence type="ECO:0000256" key="1">
    <source>
        <dbReference type="PROSITE-ProRule" id="PRU00042"/>
    </source>
</evidence>
<dbReference type="InterPro" id="IPR013087">
    <property type="entry name" value="Znf_C2H2_type"/>
</dbReference>
<feature type="compositionally biased region" description="Acidic residues" evidence="2">
    <location>
        <begin position="203"/>
        <end position="230"/>
    </location>
</feature>
<dbReference type="Proteomes" id="UP001219518">
    <property type="component" value="Unassembled WGS sequence"/>
</dbReference>
<dbReference type="EMBL" id="JAHWGI010000365">
    <property type="protein sequence ID" value="KAK3914251.1"/>
    <property type="molecule type" value="Genomic_DNA"/>
</dbReference>
<feature type="domain" description="C2H2-type" evidence="3">
    <location>
        <begin position="161"/>
        <end position="191"/>
    </location>
</feature>
<evidence type="ECO:0000313" key="5">
    <source>
        <dbReference type="Proteomes" id="UP001219518"/>
    </source>
</evidence>
<gene>
    <name evidence="4" type="ORF">KUF71_023664</name>
</gene>
<organism evidence="4 5">
    <name type="scientific">Frankliniella fusca</name>
    <dbReference type="NCBI Taxonomy" id="407009"/>
    <lineage>
        <taxon>Eukaryota</taxon>
        <taxon>Metazoa</taxon>
        <taxon>Ecdysozoa</taxon>
        <taxon>Arthropoda</taxon>
        <taxon>Hexapoda</taxon>
        <taxon>Insecta</taxon>
        <taxon>Pterygota</taxon>
        <taxon>Neoptera</taxon>
        <taxon>Paraneoptera</taxon>
        <taxon>Thysanoptera</taxon>
        <taxon>Terebrantia</taxon>
        <taxon>Thripoidea</taxon>
        <taxon>Thripidae</taxon>
        <taxon>Frankliniella</taxon>
    </lineage>
</organism>